<dbReference type="PANTHER" id="PTHR33295:SF18">
    <property type="entry name" value="AAA+ ATPASE DOMAIN-CONTAINING PROTEIN"/>
    <property type="match status" value="1"/>
</dbReference>
<evidence type="ECO:0008006" key="3">
    <source>
        <dbReference type="Google" id="ProtNLM"/>
    </source>
</evidence>
<evidence type="ECO:0000313" key="2">
    <source>
        <dbReference type="Proteomes" id="UP000229370"/>
    </source>
</evidence>
<name>A0A2M8GLD2_9BACT</name>
<comment type="caution">
    <text evidence="1">The sequence shown here is derived from an EMBL/GenBank/DDBJ whole genome shotgun (WGS) entry which is preliminary data.</text>
</comment>
<protein>
    <recommendedName>
        <fullName evidence="3">DUF4143 domain-containing protein</fullName>
    </recommendedName>
</protein>
<evidence type="ECO:0000313" key="1">
    <source>
        <dbReference type="EMBL" id="PJC81239.1"/>
    </source>
</evidence>
<proteinExistence type="predicted"/>
<dbReference type="EMBL" id="PFQK01000098">
    <property type="protein sequence ID" value="PJC81239.1"/>
    <property type="molecule type" value="Genomic_DNA"/>
</dbReference>
<dbReference type="AlphaFoldDB" id="A0A2M8GLD2"/>
<dbReference type="PANTHER" id="PTHR33295">
    <property type="entry name" value="ATPASE"/>
    <property type="match status" value="1"/>
</dbReference>
<dbReference type="Proteomes" id="UP000229370">
    <property type="component" value="Unassembled WGS sequence"/>
</dbReference>
<reference evidence="2" key="1">
    <citation type="submission" date="2017-09" db="EMBL/GenBank/DDBJ databases">
        <title>Depth-based differentiation of microbial function through sediment-hosted aquifers and enrichment of novel symbionts in the deep terrestrial subsurface.</title>
        <authorList>
            <person name="Probst A.J."/>
            <person name="Ladd B."/>
            <person name="Jarett J.K."/>
            <person name="Geller-Mcgrath D.E."/>
            <person name="Sieber C.M.K."/>
            <person name="Emerson J.B."/>
            <person name="Anantharaman K."/>
            <person name="Thomas B.C."/>
            <person name="Malmstrom R."/>
            <person name="Stieglmeier M."/>
            <person name="Klingl A."/>
            <person name="Woyke T."/>
            <person name="Ryan C.M."/>
            <person name="Banfield J.F."/>
        </authorList>
    </citation>
    <scope>NUCLEOTIDE SEQUENCE [LARGE SCALE GENOMIC DNA]</scope>
</reference>
<accession>A0A2M8GLD2</accession>
<sequence length="159" mass="18540">MSDLAIKKATLFKYLSILEKSLLINKVLNFSGSFRSEKRLLRKIYPASSNFLALLPDPINIGFKVEAYTACLLAIKQPYLYRLRDKEIDFVLPSEKIVIEVKYQNTIDYRELTFFRKYLNEKRYQGIVVVKNDKPLAVEDKNIKTVSAEDFSSFLQKEL</sequence>
<gene>
    <name evidence="1" type="ORF">CO007_05700</name>
</gene>
<organism evidence="1 2">
    <name type="scientific">Candidatus Roizmanbacteria bacterium CG_4_8_14_3_um_filter_36_10</name>
    <dbReference type="NCBI Taxonomy" id="1974834"/>
    <lineage>
        <taxon>Bacteria</taxon>
        <taxon>Candidatus Roizmaniibacteriota</taxon>
    </lineage>
</organism>